<dbReference type="InterPro" id="IPR052698">
    <property type="entry name" value="MoCofactor_Util/Proc"/>
</dbReference>
<dbReference type="InterPro" id="IPR003777">
    <property type="entry name" value="XdhC_CoxI"/>
</dbReference>
<gene>
    <name evidence="3" type="ordered locus">Smar_0033</name>
</gene>
<dbReference type="InterPro" id="IPR036291">
    <property type="entry name" value="NAD(P)-bd_dom_sf"/>
</dbReference>
<dbReference type="SUPFAM" id="SSF51735">
    <property type="entry name" value="NAD(P)-binding Rossmann-fold domains"/>
    <property type="match status" value="1"/>
</dbReference>
<dbReference type="KEGG" id="smr:Smar_0033"/>
<keyword evidence="4" id="KW-1185">Reference proteome</keyword>
<dbReference type="OrthoDB" id="33067at2157"/>
<evidence type="ECO:0000259" key="2">
    <source>
        <dbReference type="Pfam" id="PF13478"/>
    </source>
</evidence>
<dbReference type="GeneID" id="4907398"/>
<feature type="domain" description="XdhC Rossmann" evidence="2">
    <location>
        <begin position="115"/>
        <end position="260"/>
    </location>
</feature>
<dbReference type="RefSeq" id="WP_011838337.1">
    <property type="nucleotide sequence ID" value="NC_009033.1"/>
</dbReference>
<reference evidence="3 4" key="2">
    <citation type="journal article" date="2009" name="Stand. Genomic Sci.">
        <title>Complete genome sequence of Staphylothermus marinus Stetter and Fiala 1986 type strain F1.</title>
        <authorList>
            <person name="Anderson I.J."/>
            <person name="Sun H."/>
            <person name="Lapidus A."/>
            <person name="Copeland A."/>
            <person name="Glavina Del Rio T."/>
            <person name="Tice H."/>
            <person name="Dalin E."/>
            <person name="Lucas S."/>
            <person name="Barry K."/>
            <person name="Land M."/>
            <person name="Richardson P."/>
            <person name="Huber H."/>
            <person name="Kyrpides N.C."/>
        </authorList>
    </citation>
    <scope>NUCLEOTIDE SEQUENCE [LARGE SCALE GENOMIC DNA]</scope>
    <source>
        <strain evidence="4">ATCC 43588 / DSM 3639 / JCM 9404 / F1</strain>
    </source>
</reference>
<organism evidence="3 4">
    <name type="scientific">Staphylothermus marinus (strain ATCC 43588 / DSM 3639 / JCM 9404 / F1)</name>
    <dbReference type="NCBI Taxonomy" id="399550"/>
    <lineage>
        <taxon>Archaea</taxon>
        <taxon>Thermoproteota</taxon>
        <taxon>Thermoprotei</taxon>
        <taxon>Desulfurococcales</taxon>
        <taxon>Desulfurococcaceae</taxon>
        <taxon>Staphylothermus</taxon>
    </lineage>
</organism>
<accession>A3DKI6</accession>
<dbReference type="HOGENOM" id="CLU_041115_3_1_2"/>
<dbReference type="PANTHER" id="PTHR30388">
    <property type="entry name" value="ALDEHYDE OXIDOREDUCTASE MOLYBDENUM COFACTOR ASSEMBLY PROTEIN"/>
    <property type="match status" value="1"/>
</dbReference>
<dbReference type="PANTHER" id="PTHR30388:SF6">
    <property type="entry name" value="XANTHINE DEHYDROGENASE SUBUNIT A-RELATED"/>
    <property type="match status" value="1"/>
</dbReference>
<dbReference type="Gene3D" id="3.40.50.720">
    <property type="entry name" value="NAD(P)-binding Rossmann-like Domain"/>
    <property type="match status" value="1"/>
</dbReference>
<dbReference type="AlphaFoldDB" id="A3DKI6"/>
<dbReference type="STRING" id="399550.Smar_0033"/>
<dbReference type="eggNOG" id="arCOG01929">
    <property type="taxonomic scope" value="Archaea"/>
</dbReference>
<proteinExistence type="predicted"/>
<sequence>MAENLMIYKKIVEELEKRNPVALATIVNKEGSGPRDLGSSLVYTVDGIKIGTIGGGHIEKIIIEEAKKALQEGKPRRIKLALRRENIPHDAIKTNQLCGGVVEVFINIINPPPRLIITGGGNVGKPIADIANILGYKTIIIDTDPKLANKERFPYAEKVLIGNIVEKIESIKYSPYDIAVIAYGEVETDYQTLKTLVKNKFPGHIWALCSRTRATWMLKRLVEEENIDLDNIIDRLHMPAGLDIGSDTPAEIAVSILSEIICVLKKCSIPVKSMNIAKKWWEAYKREKSKAQYK</sequence>
<dbReference type="InterPro" id="IPR027051">
    <property type="entry name" value="XdhC_Rossmann_dom"/>
</dbReference>
<dbReference type="EMBL" id="CP000575">
    <property type="protein sequence ID" value="ABN69146.1"/>
    <property type="molecule type" value="Genomic_DNA"/>
</dbReference>
<evidence type="ECO:0000259" key="1">
    <source>
        <dbReference type="Pfam" id="PF02625"/>
    </source>
</evidence>
<protein>
    <recommendedName>
        <fullName evidence="5">XdhC family protein</fullName>
    </recommendedName>
</protein>
<dbReference type="Pfam" id="PF02625">
    <property type="entry name" value="XdhC_CoxI"/>
    <property type="match status" value="1"/>
</dbReference>
<dbReference type="Pfam" id="PF13478">
    <property type="entry name" value="XdhC_C"/>
    <property type="match status" value="1"/>
</dbReference>
<evidence type="ECO:0000313" key="4">
    <source>
        <dbReference type="Proteomes" id="UP000000254"/>
    </source>
</evidence>
<dbReference type="Proteomes" id="UP000000254">
    <property type="component" value="Chromosome"/>
</dbReference>
<feature type="domain" description="XdhC- CoxI" evidence="1">
    <location>
        <begin position="16"/>
        <end position="78"/>
    </location>
</feature>
<evidence type="ECO:0000313" key="3">
    <source>
        <dbReference type="EMBL" id="ABN69146.1"/>
    </source>
</evidence>
<name>A3DKI6_STAMF</name>
<evidence type="ECO:0008006" key="5">
    <source>
        <dbReference type="Google" id="ProtNLM"/>
    </source>
</evidence>
<reference evidence="4" key="1">
    <citation type="journal article" date="2009" name="BMC Genomics">
        <title>The complete genome sequence of Staphylothermus marinus reveals differences in sulfur metabolism among heterotrophic Crenarchaeota.</title>
        <authorList>
            <person name="Anderson I.J."/>
            <person name="Dharmarajan L."/>
            <person name="Rodriguez J."/>
            <person name="Hooper S."/>
            <person name="Porat I."/>
            <person name="Ulrich L.E."/>
            <person name="Elkins J.G."/>
            <person name="Mavromatis K."/>
            <person name="Sun H."/>
            <person name="Land M."/>
            <person name="Lapidus A."/>
            <person name="Lucas S."/>
            <person name="Barry K."/>
            <person name="Huber H."/>
            <person name="Zhulin I.B."/>
            <person name="Whitman W.B."/>
            <person name="Mukhopadhyay B."/>
            <person name="Woese C."/>
            <person name="Bristow J."/>
            <person name="Kyrpides N."/>
        </authorList>
    </citation>
    <scope>NUCLEOTIDE SEQUENCE [LARGE SCALE GENOMIC DNA]</scope>
    <source>
        <strain evidence="4">ATCC 43588 / DSM 3639 / JCM 9404 / F1</strain>
    </source>
</reference>